<reference evidence="1" key="5">
    <citation type="journal article" date="2002" name="Nature">
        <title>Analysis of the mouse transcriptome based on functional annotation of 60,770 full-length cDNAs.</title>
        <authorList>
            <consortium name="The FANTOM Consortium and the RIKEN Genome Exploration Research Group Phase I and II Team"/>
        </authorList>
    </citation>
    <scope>NUCLEOTIDE SEQUENCE</scope>
    <source>
        <strain evidence="1">NOD</strain>
        <tissue evidence="1">Activated spleen</tissue>
    </source>
</reference>
<reference evidence="1" key="3">
    <citation type="journal article" date="2000" name="Genome Res.">
        <title>RIKEN integrated sequence analysis (RISA) system--384-format sequencing pipeline with 384 multicapillary sequencer.</title>
        <authorList>
            <person name="Shibata K."/>
            <person name="Itoh M."/>
            <person name="Aizawa K."/>
            <person name="Nagaoka S."/>
            <person name="Sasaki N."/>
            <person name="Carninci P."/>
            <person name="Konno H."/>
            <person name="Akiyama J."/>
            <person name="Nishi K."/>
            <person name="Kitsunai T."/>
            <person name="Tashiro H."/>
            <person name="Itoh M."/>
            <person name="Sumi N."/>
            <person name="Ishii Y."/>
            <person name="Nakamura S."/>
            <person name="Hazama M."/>
            <person name="Nishine T."/>
            <person name="Harada A."/>
            <person name="Yamamoto R."/>
            <person name="Matsumoto H."/>
            <person name="Sakaguchi S."/>
            <person name="Ikegami T."/>
            <person name="Kashiwagi K."/>
            <person name="Fujiwake S."/>
            <person name="Inoue K."/>
            <person name="Togawa Y."/>
            <person name="Izawa M."/>
            <person name="Ohara E."/>
            <person name="Watahiki M."/>
            <person name="Yoneda Y."/>
            <person name="Ishikawa T."/>
            <person name="Ozawa K."/>
            <person name="Tanaka T."/>
            <person name="Matsuura S."/>
            <person name="Kawai J."/>
            <person name="Okazaki Y."/>
            <person name="Muramatsu M."/>
            <person name="Inoue Y."/>
            <person name="Kira A."/>
            <person name="Hayashizaki Y."/>
        </authorList>
    </citation>
    <scope>NUCLEOTIDE SEQUENCE</scope>
    <source>
        <strain evidence="1">NOD</strain>
        <tissue evidence="1">Activated spleen</tissue>
    </source>
</reference>
<reference evidence="1" key="1">
    <citation type="journal article" date="1999" name="Methods Enzymol.">
        <title>High-efficiency full-length cDNA cloning.</title>
        <authorList>
            <person name="Carninci P."/>
            <person name="Hayashizaki Y."/>
        </authorList>
    </citation>
    <scope>NUCLEOTIDE SEQUENCE</scope>
    <source>
        <strain evidence="1">NOD</strain>
        <tissue evidence="1">Activated spleen</tissue>
    </source>
</reference>
<reference evidence="1" key="2">
    <citation type="journal article" date="2000" name="Genome Res.">
        <title>Normalization and subtraction of cap-trapper-selected cDNAs to prepare full-length cDNA libraries for rapid discovery of new genes.</title>
        <authorList>
            <person name="Carninci P."/>
            <person name="Shibata Y."/>
            <person name="Hayatsu N."/>
            <person name="Sugahara Y."/>
            <person name="Shibata K."/>
            <person name="Itoh M."/>
            <person name="Konno H."/>
            <person name="Okazaki Y."/>
            <person name="Muramatsu M."/>
            <person name="Hayashizaki Y."/>
        </authorList>
    </citation>
    <scope>NUCLEOTIDE SEQUENCE</scope>
    <source>
        <strain evidence="1">NOD</strain>
        <tissue evidence="1">Activated spleen</tissue>
    </source>
</reference>
<gene>
    <name evidence="2" type="primary">Gm10846</name>
</gene>
<reference evidence="1" key="4">
    <citation type="journal article" date="2001" name="Nature">
        <title>Functional annotation of a full-length mouse cDNA collection.</title>
        <authorList>
            <consortium name="The RIKEN Genome Exploration Research Group Phase II Team and the FANTOM Consortium"/>
        </authorList>
    </citation>
    <scope>NUCLEOTIDE SEQUENCE</scope>
    <source>
        <strain evidence="1">NOD</strain>
        <tissue evidence="1">Activated spleen</tissue>
    </source>
</reference>
<sequence>MLTQDHLGELDLALDTDFGQAASNGAGMRSAFVIYLRKLLFNLTCQVYYHKVINIPLNTIDAVTCDAVSVSLHHFHFNCCKCFIELTHFHLVASICSCHWFLVIVTPFLPRSLMLYT</sequence>
<name>Q3TZT9_MOUSE</name>
<organism evidence="1">
    <name type="scientific">Mus musculus</name>
    <name type="common">Mouse</name>
    <dbReference type="NCBI Taxonomy" id="10090"/>
    <lineage>
        <taxon>Eukaryota</taxon>
        <taxon>Metazoa</taxon>
        <taxon>Chordata</taxon>
        <taxon>Craniata</taxon>
        <taxon>Vertebrata</taxon>
        <taxon>Euteleostomi</taxon>
        <taxon>Mammalia</taxon>
        <taxon>Eutheria</taxon>
        <taxon>Euarchontoglires</taxon>
        <taxon>Glires</taxon>
        <taxon>Rodentia</taxon>
        <taxon>Myomorpha</taxon>
        <taxon>Muroidea</taxon>
        <taxon>Muridae</taxon>
        <taxon>Murinae</taxon>
        <taxon>Mus</taxon>
        <taxon>Mus</taxon>
    </lineage>
</organism>
<accession>Q3TZT9</accession>
<dbReference type="AGR" id="MGI:3642097"/>
<evidence type="ECO:0000313" key="2">
    <source>
        <dbReference type="MGI" id="MGI:3642097"/>
    </source>
</evidence>
<dbReference type="AlphaFoldDB" id="Q3TZT9"/>
<reference evidence="1" key="8">
    <citation type="journal article" date="2005" name="Science">
        <title>Antisense Transcription in the Mammalian Transcriptome.</title>
        <authorList>
            <consortium name="RIKEN Genome Exploration Research Group and Genome Science Group (Genome Network Project Core Group) and the FANTOM Consortium"/>
        </authorList>
    </citation>
    <scope>NUCLEOTIDE SEQUENCE</scope>
    <source>
        <strain evidence="1">NOD</strain>
        <tissue evidence="1">Activated spleen</tissue>
    </source>
</reference>
<dbReference type="EMBL" id="AK157551">
    <property type="protein sequence ID" value="BAE34118.1"/>
    <property type="molecule type" value="mRNA"/>
</dbReference>
<evidence type="ECO:0000313" key="1">
    <source>
        <dbReference type="EMBL" id="BAE34118.1"/>
    </source>
</evidence>
<reference evidence="1" key="7">
    <citation type="journal article" date="2005" name="Science">
        <title>The Transcriptional Landscape of the Mammalian Genome.</title>
        <authorList>
            <consortium name="The FANTOM Consortium"/>
            <consortium name="Riken Genome Exploration Research Group and Genome Science Group (Genome Network Project Core Group)"/>
        </authorList>
    </citation>
    <scope>NUCLEOTIDE SEQUENCE</scope>
    <source>
        <strain evidence="1">NOD</strain>
        <tissue evidence="1">Activated spleen</tissue>
    </source>
</reference>
<proteinExistence type="evidence at transcript level"/>
<protein>
    <submittedName>
        <fullName evidence="1">Uncharacterized protein</fullName>
    </submittedName>
</protein>
<dbReference type="MGI" id="MGI:3642097">
    <property type="gene designation" value="Gm10846"/>
</dbReference>
<reference evidence="1" key="6">
    <citation type="submission" date="2004-03" db="EMBL/GenBank/DDBJ databases">
        <authorList>
            <person name="Arakawa T."/>
            <person name="Carninci P."/>
            <person name="Fukuda S."/>
            <person name="Hashizume W."/>
            <person name="Hayashida K."/>
            <person name="Hori F."/>
            <person name="Iida J."/>
            <person name="Imamura K."/>
            <person name="Imotani K."/>
            <person name="Itoh M."/>
            <person name="Kanagawa S."/>
            <person name="Kawai J."/>
            <person name="Kojima M."/>
            <person name="Konno H."/>
            <person name="Murata M."/>
            <person name="Nakamura M."/>
            <person name="Ninomiya N."/>
            <person name="Nishiyori H."/>
            <person name="Nomura K."/>
            <person name="Ohno M."/>
            <person name="Sakazume N."/>
            <person name="Sano H."/>
            <person name="Sasaki D."/>
            <person name="Shibata K."/>
            <person name="Shiraki T."/>
            <person name="Tagami M."/>
            <person name="Tagami Y."/>
            <person name="Waki K."/>
            <person name="Watahiki A."/>
            <person name="Muramatsu M."/>
            <person name="Hayashizaki Y."/>
        </authorList>
    </citation>
    <scope>NUCLEOTIDE SEQUENCE</scope>
    <source>
        <strain evidence="1">NOD</strain>
        <tissue evidence="1">Activated spleen</tissue>
    </source>
</reference>